<dbReference type="Proteomes" id="UP001501764">
    <property type="component" value="Unassembled WGS sequence"/>
</dbReference>
<organism evidence="2 3">
    <name type="scientific">Clostridium nitritogenes</name>
    <dbReference type="NCBI Taxonomy" id="83340"/>
    <lineage>
        <taxon>Bacteria</taxon>
        <taxon>Bacillati</taxon>
        <taxon>Bacillota</taxon>
        <taxon>Clostridia</taxon>
        <taxon>Eubacteriales</taxon>
        <taxon>Clostridiaceae</taxon>
        <taxon>Clostridium</taxon>
    </lineage>
</organism>
<sequence>MDIAKGGLKDAAIYLIILFTISFLGDYIDKIYFNIIFFIGGLALIVICLYRIIKLKRKYRSIDVNSIVINIRTLNWIRSIFLILLFTIPSLCLIFGETDEGFFMNFTDKVTGLSLIIVLIMNLIYDIIDSNKYINLEGYLYEGALKNWSNVKEINVKSIYFGNAKRICFVCDKKINLIEVNNKEYETLSKYIINNTGLNIKEVI</sequence>
<dbReference type="EMBL" id="BAAACO010000001">
    <property type="protein sequence ID" value="GAA0858211.1"/>
    <property type="molecule type" value="Genomic_DNA"/>
</dbReference>
<evidence type="ECO:0000313" key="2">
    <source>
        <dbReference type="EMBL" id="GAA0858211.1"/>
    </source>
</evidence>
<evidence type="ECO:0000313" key="3">
    <source>
        <dbReference type="Proteomes" id="UP001501764"/>
    </source>
</evidence>
<reference evidence="3" key="1">
    <citation type="journal article" date="2019" name="Int. J. Syst. Evol. Microbiol.">
        <title>The Global Catalogue of Microorganisms (GCM) 10K type strain sequencing project: providing services to taxonomists for standard genome sequencing and annotation.</title>
        <authorList>
            <consortium name="The Broad Institute Genomics Platform"/>
            <consortium name="The Broad Institute Genome Sequencing Center for Infectious Disease"/>
            <person name="Wu L."/>
            <person name="Ma J."/>
        </authorList>
    </citation>
    <scope>NUCLEOTIDE SEQUENCE [LARGE SCALE GENOMIC DNA]</scope>
    <source>
        <strain evidence="3">JCM 6485</strain>
    </source>
</reference>
<protein>
    <recommendedName>
        <fullName evidence="4">DUF5673 domain-containing protein</fullName>
    </recommendedName>
</protein>
<proteinExistence type="predicted"/>
<keyword evidence="1" id="KW-0472">Membrane</keyword>
<keyword evidence="3" id="KW-1185">Reference proteome</keyword>
<name>A0ABP3X108_9CLOT</name>
<feature type="transmembrane region" description="Helical" evidence="1">
    <location>
        <begin position="74"/>
        <end position="96"/>
    </location>
</feature>
<evidence type="ECO:0008006" key="4">
    <source>
        <dbReference type="Google" id="ProtNLM"/>
    </source>
</evidence>
<gene>
    <name evidence="2" type="ORF">GCM10008916_15090</name>
</gene>
<evidence type="ECO:0000256" key="1">
    <source>
        <dbReference type="SAM" id="Phobius"/>
    </source>
</evidence>
<dbReference type="RefSeq" id="WP_215635631.1">
    <property type="nucleotide sequence ID" value="NZ_BAAACO010000001.1"/>
</dbReference>
<feature type="transmembrane region" description="Helical" evidence="1">
    <location>
        <begin position="102"/>
        <end position="125"/>
    </location>
</feature>
<accession>A0ABP3X108</accession>
<keyword evidence="1" id="KW-0812">Transmembrane</keyword>
<comment type="caution">
    <text evidence="2">The sequence shown here is derived from an EMBL/GenBank/DDBJ whole genome shotgun (WGS) entry which is preliminary data.</text>
</comment>
<keyword evidence="1" id="KW-1133">Transmembrane helix</keyword>
<feature type="transmembrane region" description="Helical" evidence="1">
    <location>
        <begin position="31"/>
        <end position="53"/>
    </location>
</feature>
<feature type="transmembrane region" description="Helical" evidence="1">
    <location>
        <begin position="7"/>
        <end position="25"/>
    </location>
</feature>